<dbReference type="EMBL" id="AP017470">
    <property type="protein sequence ID" value="BBB32748.1"/>
    <property type="molecule type" value="Genomic_DNA"/>
</dbReference>
<dbReference type="Gene3D" id="3.40.50.970">
    <property type="match status" value="2"/>
</dbReference>
<feature type="domain" description="Thiamine pyrophosphate enzyme TPP-binding" evidence="2">
    <location>
        <begin position="61"/>
        <end position="205"/>
    </location>
</feature>
<dbReference type="InterPro" id="IPR029061">
    <property type="entry name" value="THDP-binding"/>
</dbReference>
<organism evidence="3 4">
    <name type="scientific">Thermotomaculum hydrothermale</name>
    <dbReference type="NCBI Taxonomy" id="981385"/>
    <lineage>
        <taxon>Bacteria</taxon>
        <taxon>Pseudomonadati</taxon>
        <taxon>Acidobacteriota</taxon>
        <taxon>Holophagae</taxon>
        <taxon>Thermotomaculales</taxon>
        <taxon>Thermotomaculaceae</taxon>
        <taxon>Thermotomaculum</taxon>
    </lineage>
</organism>
<dbReference type="EC" id="1.2.7.1" evidence="3"/>
<dbReference type="PANTHER" id="PTHR42897:SF1">
    <property type="entry name" value="2-OXOACID OXIDOREDUCTASE (FERREDOXIN)"/>
    <property type="match status" value="1"/>
</dbReference>
<evidence type="ECO:0000256" key="1">
    <source>
        <dbReference type="ARBA" id="ARBA00023002"/>
    </source>
</evidence>
<dbReference type="InterPro" id="IPR011766">
    <property type="entry name" value="TPP_enzyme_TPP-bd"/>
</dbReference>
<dbReference type="RefSeq" id="WP_201327050.1">
    <property type="nucleotide sequence ID" value="NZ_AP017470.1"/>
</dbReference>
<reference evidence="3 4" key="1">
    <citation type="journal article" date="2012" name="Extremophiles">
        <title>Thermotomaculum hydrothermale gen. nov., sp. nov., a novel heterotrophic thermophile within the phylum Acidobacteria from a deep-sea hydrothermal vent chimney in the Southern Okinawa Trough.</title>
        <authorList>
            <person name="Izumi H."/>
            <person name="Nunoura T."/>
            <person name="Miyazaki M."/>
            <person name="Mino S."/>
            <person name="Toki T."/>
            <person name="Takai K."/>
            <person name="Sako Y."/>
            <person name="Sawabe T."/>
            <person name="Nakagawa S."/>
        </authorList>
    </citation>
    <scope>NUCLEOTIDE SEQUENCE [LARGE SCALE GENOMIC DNA]</scope>
    <source>
        <strain evidence="3 4">AC55</strain>
    </source>
</reference>
<evidence type="ECO:0000313" key="4">
    <source>
        <dbReference type="Proteomes" id="UP000595564"/>
    </source>
</evidence>
<protein>
    <submittedName>
        <fullName evidence="3">Pyruvate ferredoxin oxidoreductase, beta subunit</fullName>
        <ecNumber evidence="3">1.2.7.1</ecNumber>
    </submittedName>
</protein>
<dbReference type="PANTHER" id="PTHR42897">
    <property type="entry name" value="PYRUVATE SYNTHASE SUBUNIT PORB"/>
    <property type="match status" value="1"/>
</dbReference>
<sequence length="303" mass="33255">MADLVYKFLIGEEKVYPGALSCRGCGWALLVRHIASILGENTVYVVPASCYSIIAGPYGYNHVKGSTVHTVFAAAPATATGVRAALDRQGNKDANVVVLAGDGGTFDIGLQSLSGAASRGERIIYVCNNNGAYMNTGIQTSTATPYGAVTTTNPNPSYKKTWPKDLMGIVSSHNIPYAATCSLAFIQDFRRKVERAKNADGFSFLMIDGPCPPGHKTDPSQSISIARLAVETKLFPLFEVEHHRVKINYYPKKEIPVEECLKLQGRFRHLFKENATDALKTIQEQVDSNWKRLVKLEEISYQF</sequence>
<gene>
    <name evidence="3" type="primary">porB</name>
    <name evidence="3" type="ORF">TTHT_1226</name>
</gene>
<dbReference type="Proteomes" id="UP000595564">
    <property type="component" value="Chromosome"/>
</dbReference>
<keyword evidence="3" id="KW-0670">Pyruvate</keyword>
<dbReference type="InterPro" id="IPR051479">
    <property type="entry name" value="PorB-like"/>
</dbReference>
<evidence type="ECO:0000259" key="2">
    <source>
        <dbReference type="Pfam" id="PF02775"/>
    </source>
</evidence>
<name>A0A7R6PFF8_9BACT</name>
<dbReference type="KEGG" id="thyd:TTHT_1226"/>
<dbReference type="SUPFAM" id="SSF52518">
    <property type="entry name" value="Thiamin diphosphate-binding fold (THDP-binding)"/>
    <property type="match status" value="1"/>
</dbReference>
<keyword evidence="1 3" id="KW-0560">Oxidoreductase</keyword>
<proteinExistence type="predicted"/>
<keyword evidence="4" id="KW-1185">Reference proteome</keyword>
<accession>A0A7R6PFF8</accession>
<evidence type="ECO:0000313" key="3">
    <source>
        <dbReference type="EMBL" id="BBB32748.1"/>
    </source>
</evidence>
<dbReference type="GO" id="GO:0030976">
    <property type="term" value="F:thiamine pyrophosphate binding"/>
    <property type="evidence" value="ECO:0007669"/>
    <property type="project" value="InterPro"/>
</dbReference>
<dbReference type="GO" id="GO:0019164">
    <property type="term" value="F:pyruvate synthase activity"/>
    <property type="evidence" value="ECO:0007669"/>
    <property type="project" value="UniProtKB-EC"/>
</dbReference>
<dbReference type="Pfam" id="PF02775">
    <property type="entry name" value="TPP_enzyme_C"/>
    <property type="match status" value="1"/>
</dbReference>
<dbReference type="AlphaFoldDB" id="A0A7R6PFF8"/>